<reference evidence="2" key="1">
    <citation type="submission" date="2019-06" db="EMBL/GenBank/DDBJ databases">
        <authorList>
            <person name="Le Quere A."/>
            <person name="Colella S."/>
        </authorList>
    </citation>
    <scope>NUCLEOTIDE SEQUENCE</scope>
    <source>
        <strain evidence="2">EmedicaeMD41</strain>
    </source>
</reference>
<dbReference type="AlphaFoldDB" id="A0A508WR59"/>
<dbReference type="Proteomes" id="UP000507954">
    <property type="component" value="Unassembled WGS sequence"/>
</dbReference>
<feature type="region of interest" description="Disordered" evidence="1">
    <location>
        <begin position="1"/>
        <end position="37"/>
    </location>
</feature>
<gene>
    <name evidence="2" type="ORF">EMEDMD4_1030016</name>
</gene>
<name>A0A508WR59_9HYPH</name>
<evidence type="ECO:0000256" key="1">
    <source>
        <dbReference type="SAM" id="MobiDB-lite"/>
    </source>
</evidence>
<sequence length="67" mass="7537">MAGHRSRRLRPGASQRTNVPSDVANAPNRLRRGSFTNDPALARNTGYYSGYLQLRREPLWNAWQGPG</sequence>
<organism evidence="2">
    <name type="scientific">Sinorhizobium medicae</name>
    <dbReference type="NCBI Taxonomy" id="110321"/>
    <lineage>
        <taxon>Bacteria</taxon>
        <taxon>Pseudomonadati</taxon>
        <taxon>Pseudomonadota</taxon>
        <taxon>Alphaproteobacteria</taxon>
        <taxon>Hyphomicrobiales</taxon>
        <taxon>Rhizobiaceae</taxon>
        <taxon>Sinorhizobium/Ensifer group</taxon>
        <taxon>Sinorhizobium</taxon>
    </lineage>
</organism>
<feature type="compositionally biased region" description="Basic residues" evidence="1">
    <location>
        <begin position="1"/>
        <end position="10"/>
    </location>
</feature>
<evidence type="ECO:0000313" key="2">
    <source>
        <dbReference type="EMBL" id="VTZ59267.1"/>
    </source>
</evidence>
<accession>A0A508WR59</accession>
<dbReference type="EMBL" id="CABFNB010000006">
    <property type="protein sequence ID" value="VTZ59267.1"/>
    <property type="molecule type" value="Genomic_DNA"/>
</dbReference>
<proteinExistence type="predicted"/>
<protein>
    <submittedName>
        <fullName evidence="2">Uncharacterized protein</fullName>
    </submittedName>
</protein>